<keyword evidence="2" id="KW-1185">Reference proteome</keyword>
<comment type="caution">
    <text evidence="1">The sequence shown here is derived from an EMBL/GenBank/DDBJ whole genome shotgun (WGS) entry which is preliminary data.</text>
</comment>
<proteinExistence type="predicted"/>
<dbReference type="RefSeq" id="WP_276267193.1">
    <property type="nucleotide sequence ID" value="NZ_JARJLM010000464.1"/>
</dbReference>
<accession>A0ABT6AW29</accession>
<evidence type="ECO:0000313" key="1">
    <source>
        <dbReference type="EMBL" id="MDF3836835.1"/>
    </source>
</evidence>
<dbReference type="Proteomes" id="UP001216674">
    <property type="component" value="Unassembled WGS sequence"/>
</dbReference>
<gene>
    <name evidence="1" type="ORF">P3W85_28365</name>
</gene>
<evidence type="ECO:0000313" key="2">
    <source>
        <dbReference type="Proteomes" id="UP001216674"/>
    </source>
</evidence>
<reference evidence="1 2" key="1">
    <citation type="submission" date="2023-03" db="EMBL/GenBank/DDBJ databases">
        <title>Draft assemblies of triclosan tolerant bacteria isolated from returned activated sludge.</title>
        <authorList>
            <person name="Van Hamelsveld S."/>
        </authorList>
    </citation>
    <scope>NUCLEOTIDE SEQUENCE [LARGE SCALE GENOMIC DNA]</scope>
    <source>
        <strain evidence="1 2">GW210010_S58</strain>
    </source>
</reference>
<organism evidence="1 2">
    <name type="scientific">Cupriavidus basilensis</name>
    <dbReference type="NCBI Taxonomy" id="68895"/>
    <lineage>
        <taxon>Bacteria</taxon>
        <taxon>Pseudomonadati</taxon>
        <taxon>Pseudomonadota</taxon>
        <taxon>Betaproteobacteria</taxon>
        <taxon>Burkholderiales</taxon>
        <taxon>Burkholderiaceae</taxon>
        <taxon>Cupriavidus</taxon>
    </lineage>
</organism>
<name>A0ABT6AW29_9BURK</name>
<sequence>MSFAQAQVTLWDRVEVRGAEITLGQMADLSALPEALRLAAAPVIVARMGNRAETLRVPKAEIAEHVRLAVPAMRDRIVESGTPEVSVSRIGGREDRASMAVHSPADVTRQCVELVHALSAGEAVGVADVAPVACQADPAPGALYYDALHRVARARRDMLAGERVVSPWIATLAAYKRGETKEVAVKAGPVVVSRHATALQDVPRGVPLFMATAEGHALVARPERGVQ</sequence>
<dbReference type="EMBL" id="JARJLM010000464">
    <property type="protein sequence ID" value="MDF3836835.1"/>
    <property type="molecule type" value="Genomic_DNA"/>
</dbReference>
<protein>
    <submittedName>
        <fullName evidence="1">Uncharacterized protein</fullName>
    </submittedName>
</protein>